<keyword evidence="2" id="KW-0812">Transmembrane</keyword>
<gene>
    <name evidence="3" type="ORF">ACH4TF_33410</name>
</gene>
<evidence type="ECO:0000313" key="4">
    <source>
        <dbReference type="Proteomes" id="UP001611162"/>
    </source>
</evidence>
<evidence type="ECO:0008006" key="5">
    <source>
        <dbReference type="Google" id="ProtNLM"/>
    </source>
</evidence>
<organism evidence="3 4">
    <name type="scientific">Streptomyces abikoensis</name>
    <dbReference type="NCBI Taxonomy" id="97398"/>
    <lineage>
        <taxon>Bacteria</taxon>
        <taxon>Bacillati</taxon>
        <taxon>Actinomycetota</taxon>
        <taxon>Actinomycetes</taxon>
        <taxon>Kitasatosporales</taxon>
        <taxon>Streptomycetaceae</taxon>
        <taxon>Streptomyces</taxon>
    </lineage>
</organism>
<keyword evidence="4" id="KW-1185">Reference proteome</keyword>
<evidence type="ECO:0000256" key="1">
    <source>
        <dbReference type="SAM" id="MobiDB-lite"/>
    </source>
</evidence>
<accession>A0ABW7TFZ3</accession>
<protein>
    <recommendedName>
        <fullName evidence="5">Integral membrane protein</fullName>
    </recommendedName>
</protein>
<dbReference type="Proteomes" id="UP001611162">
    <property type="component" value="Unassembled WGS sequence"/>
</dbReference>
<dbReference type="EMBL" id="JBIRRB010000020">
    <property type="protein sequence ID" value="MFI0915294.1"/>
    <property type="molecule type" value="Genomic_DNA"/>
</dbReference>
<feature type="compositionally biased region" description="Pro residues" evidence="1">
    <location>
        <begin position="15"/>
        <end position="24"/>
    </location>
</feature>
<keyword evidence="2" id="KW-1133">Transmembrane helix</keyword>
<feature type="transmembrane region" description="Helical" evidence="2">
    <location>
        <begin position="34"/>
        <end position="54"/>
    </location>
</feature>
<name>A0ABW7TFZ3_9ACTN</name>
<dbReference type="RefSeq" id="WP_397614885.1">
    <property type="nucleotide sequence ID" value="NZ_JBIRRB010000020.1"/>
</dbReference>
<evidence type="ECO:0000256" key="2">
    <source>
        <dbReference type="SAM" id="Phobius"/>
    </source>
</evidence>
<comment type="caution">
    <text evidence="3">The sequence shown here is derived from an EMBL/GenBank/DDBJ whole genome shotgun (WGS) entry which is preliminary data.</text>
</comment>
<keyword evidence="2" id="KW-0472">Membrane</keyword>
<sequence>MSDALSKPRSTPGTEPKPPRPVPHSPADDIPDGAQVLLAVIGIASAIALLVWGIPKGYHWARAQDWHHFTQWAATIDRPVHTYLAAHTTGLPITAASAYVLWQGIGLGSLALSWATGATGARLTWIAYGAATAWMVWDSSPATGRPVATALAALAWTVGSAFALRGLSLRPVIVNR</sequence>
<reference evidence="3 4" key="1">
    <citation type="submission" date="2024-10" db="EMBL/GenBank/DDBJ databases">
        <title>The Natural Products Discovery Center: Release of the First 8490 Sequenced Strains for Exploring Actinobacteria Biosynthetic Diversity.</title>
        <authorList>
            <person name="Kalkreuter E."/>
            <person name="Kautsar S.A."/>
            <person name="Yang D."/>
            <person name="Bader C.D."/>
            <person name="Teijaro C.N."/>
            <person name="Fluegel L."/>
            <person name="Davis C.M."/>
            <person name="Simpson J.R."/>
            <person name="Lauterbach L."/>
            <person name="Steele A.D."/>
            <person name="Gui C."/>
            <person name="Meng S."/>
            <person name="Li G."/>
            <person name="Viehrig K."/>
            <person name="Ye F."/>
            <person name="Su P."/>
            <person name="Kiefer A.F."/>
            <person name="Nichols A."/>
            <person name="Cepeda A.J."/>
            <person name="Yan W."/>
            <person name="Fan B."/>
            <person name="Jiang Y."/>
            <person name="Adhikari A."/>
            <person name="Zheng C.-J."/>
            <person name="Schuster L."/>
            <person name="Cowan T.M."/>
            <person name="Smanski M.J."/>
            <person name="Chevrette M.G."/>
            <person name="De Carvalho L.P.S."/>
            <person name="Shen B."/>
        </authorList>
    </citation>
    <scope>NUCLEOTIDE SEQUENCE [LARGE SCALE GENOMIC DNA]</scope>
    <source>
        <strain evidence="3 4">NPDC020979</strain>
    </source>
</reference>
<feature type="region of interest" description="Disordered" evidence="1">
    <location>
        <begin position="1"/>
        <end position="28"/>
    </location>
</feature>
<evidence type="ECO:0000313" key="3">
    <source>
        <dbReference type="EMBL" id="MFI0915294.1"/>
    </source>
</evidence>
<proteinExistence type="predicted"/>